<comment type="caution">
    <text evidence="3">The sequence shown here is derived from an EMBL/GenBank/DDBJ whole genome shotgun (WGS) entry which is preliminary data.</text>
</comment>
<feature type="region of interest" description="Disordered" evidence="1">
    <location>
        <begin position="210"/>
        <end position="230"/>
    </location>
</feature>
<dbReference type="OrthoDB" id="688758at2759"/>
<feature type="compositionally biased region" description="Basic and acidic residues" evidence="1">
    <location>
        <begin position="38"/>
        <end position="63"/>
    </location>
</feature>
<dbReference type="Proteomes" id="UP000653305">
    <property type="component" value="Unassembled WGS sequence"/>
</dbReference>
<evidence type="ECO:0000256" key="1">
    <source>
        <dbReference type="SAM" id="MobiDB-lite"/>
    </source>
</evidence>
<dbReference type="EMBL" id="BMAC01004764">
    <property type="protein sequence ID" value="GFQ08331.1"/>
    <property type="molecule type" value="Genomic_DNA"/>
</dbReference>
<sequence length="289" mass="30669">MDGAAGDPNFSQPQVTKSSACSSTSETSKGSGLSLSRSESRIKARERAKGRVAEKEKEKENESSHAAGALNPISQTTSFTELLSGGINNSGNNNGNNCCPSDGNNTNESSFFLKSSPRHWSSTPMDYFAPGLLGPTSARSGQMHLAGGNPFTSPLFSVGADHHPELQQFSFASDLSNHNHNHHHHHNGGGDDYNLNFSISSSSANSSGLAGFNRGTLQSNSSPPQSSSLSLLPHHQLQRFSSDGSPQGFYIGTAAAPVENHHQFQSGYDARLQLCYGDRHNGPKGKGKN</sequence>
<dbReference type="AlphaFoldDB" id="A0A830D8F1"/>
<protein>
    <recommendedName>
        <fullName evidence="2">R domain-containing protein</fullName>
    </recommendedName>
</protein>
<reference evidence="3" key="1">
    <citation type="submission" date="2020-07" db="EMBL/GenBank/DDBJ databases">
        <title>Ethylene signaling mediates host invasion by parasitic plants.</title>
        <authorList>
            <person name="Yoshida S."/>
        </authorList>
    </citation>
    <scope>NUCLEOTIDE SEQUENCE</scope>
    <source>
        <strain evidence="3">Okayama</strain>
    </source>
</reference>
<evidence type="ECO:0000313" key="4">
    <source>
        <dbReference type="Proteomes" id="UP000653305"/>
    </source>
</evidence>
<gene>
    <name evidence="3" type="ORF">PHJA_002977100</name>
</gene>
<keyword evidence="4" id="KW-1185">Reference proteome</keyword>
<name>A0A830D8F1_9LAMI</name>
<evidence type="ECO:0000313" key="3">
    <source>
        <dbReference type="EMBL" id="GFQ08331.1"/>
    </source>
</evidence>
<feature type="region of interest" description="Disordered" evidence="1">
    <location>
        <begin position="1"/>
        <end position="74"/>
    </location>
</feature>
<dbReference type="InterPro" id="IPR017888">
    <property type="entry name" value="CYC/TB1_R_domain"/>
</dbReference>
<feature type="domain" description="R" evidence="2">
    <location>
        <begin position="38"/>
        <end position="57"/>
    </location>
</feature>
<evidence type="ECO:0000259" key="2">
    <source>
        <dbReference type="PROSITE" id="PS51370"/>
    </source>
</evidence>
<proteinExistence type="predicted"/>
<organism evidence="3 4">
    <name type="scientific">Phtheirospermum japonicum</name>
    <dbReference type="NCBI Taxonomy" id="374723"/>
    <lineage>
        <taxon>Eukaryota</taxon>
        <taxon>Viridiplantae</taxon>
        <taxon>Streptophyta</taxon>
        <taxon>Embryophyta</taxon>
        <taxon>Tracheophyta</taxon>
        <taxon>Spermatophyta</taxon>
        <taxon>Magnoliopsida</taxon>
        <taxon>eudicotyledons</taxon>
        <taxon>Gunneridae</taxon>
        <taxon>Pentapetalae</taxon>
        <taxon>asterids</taxon>
        <taxon>lamiids</taxon>
        <taxon>Lamiales</taxon>
        <taxon>Orobanchaceae</taxon>
        <taxon>Orobanchaceae incertae sedis</taxon>
        <taxon>Phtheirospermum</taxon>
    </lineage>
</organism>
<dbReference type="PROSITE" id="PS51370">
    <property type="entry name" value="R"/>
    <property type="match status" value="1"/>
</dbReference>
<accession>A0A830D8F1</accession>
<feature type="compositionally biased region" description="Low complexity" evidence="1">
    <location>
        <begin position="17"/>
        <end position="37"/>
    </location>
</feature>